<accession>A0A7X9RZ10</accession>
<organism evidence="1 2">
    <name type="scientific">Flammeovirga aprica JL-4</name>
    <dbReference type="NCBI Taxonomy" id="694437"/>
    <lineage>
        <taxon>Bacteria</taxon>
        <taxon>Pseudomonadati</taxon>
        <taxon>Bacteroidota</taxon>
        <taxon>Cytophagia</taxon>
        <taxon>Cytophagales</taxon>
        <taxon>Flammeovirgaceae</taxon>
        <taxon>Flammeovirga</taxon>
    </lineage>
</organism>
<dbReference type="AlphaFoldDB" id="A0A7X9RZ10"/>
<name>A0A7X9RZ10_9BACT</name>
<dbReference type="Proteomes" id="UP000576082">
    <property type="component" value="Unassembled WGS sequence"/>
</dbReference>
<dbReference type="RefSeq" id="WP_169659517.1">
    <property type="nucleotide sequence ID" value="NZ_JABANE010000093.1"/>
</dbReference>
<dbReference type="EMBL" id="JABANE010000093">
    <property type="protein sequence ID" value="NME71300.1"/>
    <property type="molecule type" value="Genomic_DNA"/>
</dbReference>
<sequence>MIAEKKDSVSFLDYPIEAPYEVTLNEPESGTWNASISWFNQDSTQNINTTYLTLALDENFEQTVDIKKGHLSNAQPKAMNAIGNVNTYRFNHLQSNIQYFGKLVFEKDKGLSTDKTFQFTTAPIQPPFLELMTSEENGYLQLVNSKGNRSEGNDQKISALKLQISQNLHLLYQEGDTAVYAKPFYENVTFSTYEETINRSIDERSDSVTLHYTSEHKNMYFTKSSNLFPEEDSLIGARIYSYQNQFRLFIGSLSTNPTFDKNGIHITLGNTLPEEASYFYLNSNNTHLVHNKLQETIGLFGGIDIEAYRLYIYQIKNDTLYAGINNLVKDNVSKFRLNFKDPSIDSDFEASIDYLLFHTLPILEE</sequence>
<evidence type="ECO:0000313" key="2">
    <source>
        <dbReference type="Proteomes" id="UP000576082"/>
    </source>
</evidence>
<comment type="caution">
    <text evidence="1">The sequence shown here is derived from an EMBL/GenBank/DDBJ whole genome shotgun (WGS) entry which is preliminary data.</text>
</comment>
<evidence type="ECO:0000313" key="1">
    <source>
        <dbReference type="EMBL" id="NME71300.1"/>
    </source>
</evidence>
<gene>
    <name evidence="1" type="ORF">HHU12_25265</name>
</gene>
<protein>
    <submittedName>
        <fullName evidence="1">Uncharacterized protein</fullName>
    </submittedName>
</protein>
<keyword evidence="2" id="KW-1185">Reference proteome</keyword>
<proteinExistence type="predicted"/>
<reference evidence="1 2" key="1">
    <citation type="submission" date="2020-04" db="EMBL/GenBank/DDBJ databases">
        <title>Flammeovirga sp. SR4, a novel species isolated from seawater.</title>
        <authorList>
            <person name="Wang X."/>
        </authorList>
    </citation>
    <scope>NUCLEOTIDE SEQUENCE [LARGE SCALE GENOMIC DNA]</scope>
    <source>
        <strain evidence="1 2">ATCC 23126</strain>
    </source>
</reference>